<accession>A0A8S4RXW9</accession>
<dbReference type="AlphaFoldDB" id="A0A8S4RXW9"/>
<evidence type="ECO:0000313" key="2">
    <source>
        <dbReference type="Proteomes" id="UP000838756"/>
    </source>
</evidence>
<organism evidence="1 2">
    <name type="scientific">Pararge aegeria aegeria</name>
    <dbReference type="NCBI Taxonomy" id="348720"/>
    <lineage>
        <taxon>Eukaryota</taxon>
        <taxon>Metazoa</taxon>
        <taxon>Ecdysozoa</taxon>
        <taxon>Arthropoda</taxon>
        <taxon>Hexapoda</taxon>
        <taxon>Insecta</taxon>
        <taxon>Pterygota</taxon>
        <taxon>Neoptera</taxon>
        <taxon>Endopterygota</taxon>
        <taxon>Lepidoptera</taxon>
        <taxon>Glossata</taxon>
        <taxon>Ditrysia</taxon>
        <taxon>Papilionoidea</taxon>
        <taxon>Nymphalidae</taxon>
        <taxon>Satyrinae</taxon>
        <taxon>Satyrini</taxon>
        <taxon>Parargina</taxon>
        <taxon>Pararge</taxon>
    </lineage>
</organism>
<keyword evidence="2" id="KW-1185">Reference proteome</keyword>
<evidence type="ECO:0000313" key="1">
    <source>
        <dbReference type="EMBL" id="CAH2242151.1"/>
    </source>
</evidence>
<name>A0A8S4RXW9_9NEOP</name>
<gene>
    <name evidence="1" type="primary">jg25565</name>
    <name evidence="1" type="ORF">PAEG_LOCUS18503</name>
</gene>
<comment type="caution">
    <text evidence="1">The sequence shown here is derived from an EMBL/GenBank/DDBJ whole genome shotgun (WGS) entry which is preliminary data.</text>
</comment>
<proteinExistence type="predicted"/>
<dbReference type="EMBL" id="CAKXAJ010025627">
    <property type="protein sequence ID" value="CAH2242151.1"/>
    <property type="molecule type" value="Genomic_DNA"/>
</dbReference>
<dbReference type="Proteomes" id="UP000838756">
    <property type="component" value="Unassembled WGS sequence"/>
</dbReference>
<sequence length="114" mass="12366">MWPHKKASSHSVADGACYTGCISTRSNQNEEIRRRTRVTGIAQQVAMVEGAGMATSQRLTHRWSIPNEVDRPFIVDCVLDFGTPYKGPISSSGHQSVEVILDLAAITPAGLAQE</sequence>
<protein>
    <submittedName>
        <fullName evidence="1">Jg25565 protein</fullName>
    </submittedName>
</protein>
<reference evidence="1" key="1">
    <citation type="submission" date="2022-03" db="EMBL/GenBank/DDBJ databases">
        <authorList>
            <person name="Lindestad O."/>
        </authorList>
    </citation>
    <scope>NUCLEOTIDE SEQUENCE</scope>
</reference>